<accession>A0A0B1REA2</accession>
<gene>
    <name evidence="2" type="ORF">QU24_03770</name>
</gene>
<protein>
    <submittedName>
        <fullName evidence="2">Uncharacterized protein</fullName>
    </submittedName>
</protein>
<comment type="caution">
    <text evidence="2">The sequence shown here is derived from an EMBL/GenBank/DDBJ whole genome shotgun (WGS) entry which is preliminary data.</text>
</comment>
<sequence>MPEPKRLNLNCATQEMQKHLHFWRLPVQMIGVIVTSLILRAGRNSPPAVNQLRLKARERFCFTVKGQQIRCNSGADG</sequence>
<evidence type="ECO:0000313" key="3">
    <source>
        <dbReference type="Proteomes" id="UP000030853"/>
    </source>
</evidence>
<reference evidence="2 3" key="1">
    <citation type="submission" date="2014-11" db="EMBL/GenBank/DDBJ databases">
        <title>Genome sequencing of Pantoea rodasii ND03.</title>
        <authorList>
            <person name="Muhamad Yunos N.Y."/>
            <person name="Chan K.-G."/>
        </authorList>
    </citation>
    <scope>NUCLEOTIDE SEQUENCE [LARGE SCALE GENOMIC DNA]</scope>
    <source>
        <strain evidence="2 3">ND03</strain>
    </source>
</reference>
<evidence type="ECO:0000313" key="2">
    <source>
        <dbReference type="EMBL" id="KHJ69425.1"/>
    </source>
</evidence>
<proteinExistence type="predicted"/>
<feature type="transmembrane region" description="Helical" evidence="1">
    <location>
        <begin position="20"/>
        <end position="39"/>
    </location>
</feature>
<organism evidence="2 3">
    <name type="scientific">Pantoea rodasii</name>
    <dbReference type="NCBI Taxonomy" id="1076549"/>
    <lineage>
        <taxon>Bacteria</taxon>
        <taxon>Pseudomonadati</taxon>
        <taxon>Pseudomonadota</taxon>
        <taxon>Gammaproteobacteria</taxon>
        <taxon>Enterobacterales</taxon>
        <taxon>Erwiniaceae</taxon>
        <taxon>Pantoea</taxon>
    </lineage>
</organism>
<dbReference type="Proteomes" id="UP000030853">
    <property type="component" value="Unassembled WGS sequence"/>
</dbReference>
<dbReference type="AlphaFoldDB" id="A0A0B1REA2"/>
<keyword evidence="1" id="KW-0812">Transmembrane</keyword>
<keyword evidence="1" id="KW-1133">Transmembrane helix</keyword>
<evidence type="ECO:0000256" key="1">
    <source>
        <dbReference type="SAM" id="Phobius"/>
    </source>
</evidence>
<dbReference type="EMBL" id="JTJJ01000016">
    <property type="protein sequence ID" value="KHJ69425.1"/>
    <property type="molecule type" value="Genomic_DNA"/>
</dbReference>
<keyword evidence="1" id="KW-0472">Membrane</keyword>
<name>A0A0B1REA2_9GAMM</name>